<feature type="transmembrane region" description="Helical" evidence="14">
    <location>
        <begin position="6"/>
        <end position="25"/>
    </location>
</feature>
<evidence type="ECO:0000256" key="4">
    <source>
        <dbReference type="ARBA" id="ARBA00022475"/>
    </source>
</evidence>
<evidence type="ECO:0000256" key="5">
    <source>
        <dbReference type="ARBA" id="ARBA00022692"/>
    </source>
</evidence>
<comment type="subcellular location">
    <subcellularLocation>
        <location evidence="1">Cell membrane</location>
        <topology evidence="1">Multi-pass membrane protein</topology>
    </subcellularLocation>
</comment>
<keyword evidence="10 14" id="KW-0472">Membrane</keyword>
<dbReference type="PROSITE" id="PS50283">
    <property type="entry name" value="NA_SOLUT_SYMP_3"/>
    <property type="match status" value="1"/>
</dbReference>
<dbReference type="InterPro" id="IPR018212">
    <property type="entry name" value="Na/solute_symporter_CS"/>
</dbReference>
<feature type="transmembrane region" description="Helical" evidence="14">
    <location>
        <begin position="258"/>
        <end position="276"/>
    </location>
</feature>
<dbReference type="Gene3D" id="1.20.1730.10">
    <property type="entry name" value="Sodium/glucose cotransporter"/>
    <property type="match status" value="1"/>
</dbReference>
<organism evidence="15 16">
    <name type="scientific">Geobacter metallireducens (strain ATCC 53774 / DSM 7210 / GS-15)</name>
    <dbReference type="NCBI Taxonomy" id="269799"/>
    <lineage>
        <taxon>Bacteria</taxon>
        <taxon>Pseudomonadati</taxon>
        <taxon>Thermodesulfobacteriota</taxon>
        <taxon>Desulfuromonadia</taxon>
        <taxon>Geobacterales</taxon>
        <taxon>Geobacteraceae</taxon>
        <taxon>Geobacter</taxon>
    </lineage>
</organism>
<evidence type="ECO:0000256" key="6">
    <source>
        <dbReference type="ARBA" id="ARBA00022847"/>
    </source>
</evidence>
<feature type="transmembrane region" description="Helical" evidence="14">
    <location>
        <begin position="450"/>
        <end position="472"/>
    </location>
</feature>
<dbReference type="HOGENOM" id="CLU_000445_22_1_7"/>
<evidence type="ECO:0000256" key="9">
    <source>
        <dbReference type="ARBA" id="ARBA00023065"/>
    </source>
</evidence>
<accession>Q39TY4</accession>
<dbReference type="Proteomes" id="UP000007073">
    <property type="component" value="Chromosome"/>
</dbReference>
<dbReference type="AlphaFoldDB" id="Q39TY4"/>
<feature type="transmembrane region" description="Helical" evidence="14">
    <location>
        <begin position="340"/>
        <end position="369"/>
    </location>
</feature>
<dbReference type="InterPro" id="IPR038377">
    <property type="entry name" value="Na/Glc_symporter_sf"/>
</dbReference>
<evidence type="ECO:0000256" key="8">
    <source>
        <dbReference type="ARBA" id="ARBA00023053"/>
    </source>
</evidence>
<dbReference type="PANTHER" id="PTHR48086:SF3">
    <property type="entry name" value="SODIUM_PROLINE SYMPORTER"/>
    <property type="match status" value="1"/>
</dbReference>
<dbReference type="GO" id="GO:0006814">
    <property type="term" value="P:sodium ion transport"/>
    <property type="evidence" value="ECO:0007669"/>
    <property type="project" value="UniProtKB-KW"/>
</dbReference>
<dbReference type="EMBL" id="CP000148">
    <property type="protein sequence ID" value="ABB32290.1"/>
    <property type="molecule type" value="Genomic_DNA"/>
</dbReference>
<dbReference type="eggNOG" id="COG0591">
    <property type="taxonomic scope" value="Bacteria"/>
</dbReference>
<dbReference type="GO" id="GO:0046942">
    <property type="term" value="P:carboxylic acid transport"/>
    <property type="evidence" value="ECO:0007669"/>
    <property type="project" value="UniProtKB-ARBA"/>
</dbReference>
<feature type="transmembrane region" description="Helical" evidence="14">
    <location>
        <begin position="390"/>
        <end position="410"/>
    </location>
</feature>
<feature type="transmembrane region" description="Helical" evidence="14">
    <location>
        <begin position="198"/>
        <end position="225"/>
    </location>
</feature>
<dbReference type="GO" id="GO:0005886">
    <property type="term" value="C:plasma membrane"/>
    <property type="evidence" value="ECO:0007669"/>
    <property type="project" value="UniProtKB-SubCell"/>
</dbReference>
<feature type="transmembrane region" description="Helical" evidence="14">
    <location>
        <begin position="296"/>
        <end position="320"/>
    </location>
</feature>
<dbReference type="PANTHER" id="PTHR48086">
    <property type="entry name" value="SODIUM/PROLINE SYMPORTER-RELATED"/>
    <property type="match status" value="1"/>
</dbReference>
<dbReference type="STRING" id="269799.Gmet_2061"/>
<keyword evidence="3" id="KW-0813">Transport</keyword>
<keyword evidence="6" id="KW-0769">Symport</keyword>
<dbReference type="CDD" id="cd10322">
    <property type="entry name" value="SLC5sbd"/>
    <property type="match status" value="1"/>
</dbReference>
<dbReference type="PROSITE" id="PS00457">
    <property type="entry name" value="NA_SOLUT_SYMP_2"/>
    <property type="match status" value="1"/>
</dbReference>
<proteinExistence type="inferred from homology"/>
<keyword evidence="8" id="KW-0915">Sodium</keyword>
<comment type="catalytic activity">
    <reaction evidence="12">
        <text>L-proline(in) + Na(+)(in) = L-proline(out) + Na(+)(out)</text>
        <dbReference type="Rhea" id="RHEA:28967"/>
        <dbReference type="ChEBI" id="CHEBI:29101"/>
        <dbReference type="ChEBI" id="CHEBI:60039"/>
    </reaction>
</comment>
<evidence type="ECO:0000256" key="1">
    <source>
        <dbReference type="ARBA" id="ARBA00004651"/>
    </source>
</evidence>
<dbReference type="GO" id="GO:0015293">
    <property type="term" value="F:symporter activity"/>
    <property type="evidence" value="ECO:0007669"/>
    <property type="project" value="UniProtKB-KW"/>
</dbReference>
<dbReference type="InterPro" id="IPR050277">
    <property type="entry name" value="Sodium:Solute_Symporter"/>
</dbReference>
<evidence type="ECO:0000256" key="14">
    <source>
        <dbReference type="SAM" id="Phobius"/>
    </source>
</evidence>
<reference evidence="15 16" key="1">
    <citation type="submission" date="2005-10" db="EMBL/GenBank/DDBJ databases">
        <title>Complete sequence of Geobacter metallireducens GS-15.</title>
        <authorList>
            <consortium name="US DOE Joint Genome Institute"/>
            <person name="Copeland A."/>
            <person name="Lucas S."/>
            <person name="Lapidus A."/>
            <person name="Barry K."/>
            <person name="Detter J.C."/>
            <person name="Glavina T."/>
            <person name="Hammon N."/>
            <person name="Israni S."/>
            <person name="Pitluck S."/>
            <person name="Di Bartolo G."/>
            <person name="Chain P."/>
            <person name="Schmutz J."/>
            <person name="Larimer F."/>
            <person name="Land M."/>
            <person name="Kyrpides N."/>
            <person name="Ivanova N."/>
            <person name="Richardson P."/>
        </authorList>
    </citation>
    <scope>NUCLEOTIDE SEQUENCE [LARGE SCALE GENOMIC DNA]</scope>
    <source>
        <strain evidence="16">ATCC 53774 / DSM 7210 / GS-15</strain>
    </source>
</reference>
<feature type="transmembrane region" description="Helical" evidence="14">
    <location>
        <begin position="69"/>
        <end position="87"/>
    </location>
</feature>
<evidence type="ECO:0000313" key="16">
    <source>
        <dbReference type="Proteomes" id="UP000007073"/>
    </source>
</evidence>
<evidence type="ECO:0000256" key="12">
    <source>
        <dbReference type="ARBA" id="ARBA00033708"/>
    </source>
</evidence>
<evidence type="ECO:0000313" key="15">
    <source>
        <dbReference type="EMBL" id="ABB32290.1"/>
    </source>
</evidence>
<evidence type="ECO:0000256" key="2">
    <source>
        <dbReference type="ARBA" id="ARBA00006434"/>
    </source>
</evidence>
<feature type="transmembrane region" description="Helical" evidence="14">
    <location>
        <begin position="166"/>
        <end position="186"/>
    </location>
</feature>
<evidence type="ECO:0000256" key="11">
    <source>
        <dbReference type="ARBA" id="ARBA00023201"/>
    </source>
</evidence>
<evidence type="ECO:0000256" key="3">
    <source>
        <dbReference type="ARBA" id="ARBA00022448"/>
    </source>
</evidence>
<keyword evidence="9" id="KW-0406">Ion transport</keyword>
<feature type="transmembrane region" description="Helical" evidence="14">
    <location>
        <begin position="37"/>
        <end position="57"/>
    </location>
</feature>
<evidence type="ECO:0000256" key="10">
    <source>
        <dbReference type="ARBA" id="ARBA00023136"/>
    </source>
</evidence>
<feature type="transmembrane region" description="Helical" evidence="14">
    <location>
        <begin position="115"/>
        <end position="134"/>
    </location>
</feature>
<keyword evidence="16" id="KW-1185">Reference proteome</keyword>
<dbReference type="KEGG" id="gme:Gmet_2061"/>
<evidence type="ECO:0000256" key="13">
    <source>
        <dbReference type="RuleBase" id="RU362091"/>
    </source>
</evidence>
<gene>
    <name evidence="15" type="ordered locus">Gmet_2061</name>
</gene>
<feature type="transmembrane region" description="Helical" evidence="14">
    <location>
        <begin position="509"/>
        <end position="527"/>
    </location>
</feature>
<comment type="similarity">
    <text evidence="2 13">Belongs to the sodium:solute symporter (SSF) (TC 2.A.21) family.</text>
</comment>
<protein>
    <submittedName>
        <fullName evidence="15">Sodium/solute symporter family protein</fullName>
    </submittedName>
</protein>
<feature type="transmembrane region" description="Helical" evidence="14">
    <location>
        <begin position="416"/>
        <end position="443"/>
    </location>
</feature>
<keyword evidence="11" id="KW-0739">Sodium transport</keyword>
<keyword evidence="5 14" id="KW-0812">Transmembrane</keyword>
<keyword evidence="7 14" id="KW-1133">Transmembrane helix</keyword>
<dbReference type="Pfam" id="PF00474">
    <property type="entry name" value="SSF"/>
    <property type="match status" value="1"/>
</dbReference>
<keyword evidence="4" id="KW-1003">Cell membrane</keyword>
<dbReference type="RefSeq" id="WP_004514042.1">
    <property type="nucleotide sequence ID" value="NC_007517.1"/>
</dbReference>
<name>Q39TY4_GEOMG</name>
<evidence type="ECO:0000256" key="7">
    <source>
        <dbReference type="ARBA" id="ARBA00022989"/>
    </source>
</evidence>
<sequence length="671" mass="73918">MIPIEIVSTLSLLYIGLLYAVAYFADRRHEAGRSIVANSFVYSLSLAVIYTSWTFYGSVGRAATSGIEFLTDSLGITLMAFCWWFLLRKMVRVSKEQNVRSIADFISSRYGKSPLLGAVVTIIVIAAFPPYIALQLKAVAHTFDLLTKPPHIAGGLNNLIPALPPFVDTAFIVTLFLALFGVLFGARHLDVSERHEGLVAAIALQSVVKLVAFVTVGLFVTYGLFDGFSDIFSRFIARFPDRTDLFLLGTPHVPHSLWLSRVLMIMISFMFLPRMFHVMVIENADEGHIKDAMWHLPTYAFLLALFVLPVALGGIILSGGDTAMADFFVIHLPLESGHPWLALLAFIGGFSASAGMVIVESVVLSTMILDHLALPVILKLRVEASDMSKVLLNIKRAGIIAIVFFGYLYYRFISESYALINTGVVTFIAVAQFAPSVIGGLFWKRANRRGALTGILLGFVVWFYTLLIPLFINSGWLPDDLLDNGPFGLGFLRPQELFGLSGLDMISHALFWTLFFNLGAFVAFSLLSDPDDSGTEQAVKFVDVFEVRDESVTRKRMSKSFAVVEFVDLMTKFIGQDQAHAAIARFLKHKQIDEKGSLSEYELPILKRYTEKVLAGSVGAASAGIIVDSYLAARGSELEDVFDIFGTVSLSRTASREQLGVLYEAARLVAT</sequence>
<reference evidence="15 16" key="2">
    <citation type="journal article" date="2009" name="BMC Microbiol.">
        <title>The genome sequence of Geobacter metallireducens: features of metabolism, physiology and regulation common and dissimilar to Geobacter sulfurreducens.</title>
        <authorList>
            <person name="Aklujkar M."/>
            <person name="Krushkal J."/>
            <person name="DiBartolo G."/>
            <person name="Lapidus A."/>
            <person name="Land M.L."/>
            <person name="Lovley D.R."/>
        </authorList>
    </citation>
    <scope>NUCLEOTIDE SEQUENCE [LARGE SCALE GENOMIC DNA]</scope>
    <source>
        <strain evidence="16">ATCC 53774 / DSM 7210 / GS-15</strain>
    </source>
</reference>
<dbReference type="InterPro" id="IPR001734">
    <property type="entry name" value="Na/solute_symporter"/>
</dbReference>